<keyword evidence="3" id="KW-1185">Reference proteome</keyword>
<dbReference type="EMBL" id="CP135990">
    <property type="protein sequence ID" value="WPA91407.1"/>
    <property type="molecule type" value="Genomic_DNA"/>
</dbReference>
<evidence type="ECO:0000313" key="3">
    <source>
        <dbReference type="Proteomes" id="UP001302443"/>
    </source>
</evidence>
<dbReference type="RefSeq" id="WP_318626532.1">
    <property type="nucleotide sequence ID" value="NZ_CP135990.1"/>
</dbReference>
<reference evidence="2 3" key="1">
    <citation type="submission" date="2023-09" db="EMBL/GenBank/DDBJ databases">
        <title>Genomic Revisitation and Reclassification of the Genus Providencia.</title>
        <authorList>
            <person name="Dong X."/>
        </authorList>
    </citation>
    <scope>NUCLEOTIDE SEQUENCE [LARGE SCALE GENOMIC DNA]</scope>
    <source>
        <strain evidence="2 3">D4759</strain>
    </source>
</reference>
<gene>
    <name evidence="2" type="ORF">QS795_013095</name>
</gene>
<proteinExistence type="predicted"/>
<evidence type="ECO:0000259" key="1">
    <source>
        <dbReference type="Pfam" id="PF12920"/>
    </source>
</evidence>
<sequence>MGKDSHDSLFTAAKQVYAYVKKNADLMKCVATIKLGYQQNGAWNEPLSNLKAALEEKITDVTYINYSRTIPLGIEGLNIIEQKQFLADFKKHFSENTHIEVKVQGQNDNNFSLLNDDELLDGSAYRILPKNYRERYNSRSMLMSRLTVNVKKEYFSDLAKGLMQLYENDPHKKVMQTKIMGPKKLGRITDQAVIYFSEANLQSATEISQQLKALLPEDAMIEHVPMGMYRVDKGFSYSETLEGQSSSHGESRSEMISKGIVSSLISDEPLEQSLSKELRIQGYDVEQPALLSQSVKETYFDISITGGGTNSDNQPSIDIEKFKQNPVEFARDYNINTKILNSILQIPTEGKILFSKNFGKGYQVEYVDASYGQDQRYAIDCYLLDSKARNKESKRVEYVDIPKNHPEKAFLFTGLLRGESVVVIELDHENYRVYRDNRADASLLYDNVVMAVDARDYTIVEQNISKASAFMHFNGDEWKLIVQPQRNRIVLSAEKNMVRVQKAGDYNLSDRKLRFENVRERLHSELKMLAKKANVKIGDIPNEEVLISEPLTEPFENHSSLKTWLDIGSQVKQKLDTQIQELKKNRRLLEESLIGVTDIVEKKKIENAIEMNKTIVSMQNKQYGELFYHLREVEYSWLWQRIKTKQGMNAVVKIKEFDPNMEIHSPYAYYLTINERYENLIYLHKLTRNIRFKNEFNEGVNKYKNISMKGVNDTVPSQQLKKMYVTNEYTARERGALYRVIQETAHAEYITNILTQTGKISELFSESGSKVNRLIPQDFYLSLVKSESGGRCYPLVRGMSVSLAREGHFGADKLIDKLYIAAANPESRDSLLLQDSLKKLHSNVAAVEASFSHGIMGLKKIQTLLDIKSETIMFAVNSKSHSMLVGKTVIEGKSTYYFYDPNFGLFSFKNSKCLFSSLKKFFNEKKMADYYSAYEVDNKPAFELVFINTDDMAKVPIGHHLTVNDLSIDEKLSDLSDRGKKVEELIFNQKEITEDTKLKSTLAILDAQQWGERINEATMKLAEEKYFNEKWIPLFSTVEQTENNTYRIKFINIDNTDLTRWVETTDKTFIEFHQYSVEQMGIFSKYYRFEENEIKVRLNEASAISVDGLNAGIAIQSIIQWVENKNRNEVSERKKSSNLFLALKIHTYVNYSMMAHSTVNDMIKINKIIKLGLKAESEASATEMNCFFSSMAKTANEGLVVLFSGVLVGFDIYELTNADSDPERIIFSTQLTFDSASFVTGAGGVGLGVIGCSTAAAALGSASVMVAGVGIGFVGLARNFAIIGEDAKAVGVYFSTLDSAYNGNGYDFMADKKLLIPKFGAVF</sequence>
<dbReference type="InterPro" id="IPR040871">
    <property type="entry name" value="HopA1"/>
</dbReference>
<name>A0ABZ0MZ57_9GAMM</name>
<dbReference type="InterPro" id="IPR024769">
    <property type="entry name" value="TcdA/TcdB_pore_forming"/>
</dbReference>
<evidence type="ECO:0000313" key="2">
    <source>
        <dbReference type="EMBL" id="WPA91407.1"/>
    </source>
</evidence>
<dbReference type="Pfam" id="PF17914">
    <property type="entry name" value="HopA1"/>
    <property type="match status" value="1"/>
</dbReference>
<organism evidence="2 3">
    <name type="scientific">Providencia zhijiangensis</name>
    <dbReference type="NCBI Taxonomy" id="3053982"/>
    <lineage>
        <taxon>Bacteria</taxon>
        <taxon>Pseudomonadati</taxon>
        <taxon>Pseudomonadota</taxon>
        <taxon>Gammaproteobacteria</taxon>
        <taxon>Enterobacterales</taxon>
        <taxon>Morganellaceae</taxon>
        <taxon>Providencia</taxon>
    </lineage>
</organism>
<accession>A0ABZ0MZ57</accession>
<dbReference type="Pfam" id="PF12920">
    <property type="entry name" value="TcdA_TcdB_pore"/>
    <property type="match status" value="1"/>
</dbReference>
<protein>
    <submittedName>
        <fullName evidence="2">TcdA/TcdB pore-forming domain-containing protein</fullName>
    </submittedName>
</protein>
<dbReference type="Proteomes" id="UP001302443">
    <property type="component" value="Chromosome"/>
</dbReference>
<feature type="domain" description="TcdA/TcdB toxin pore forming" evidence="1">
    <location>
        <begin position="1012"/>
        <end position="1322"/>
    </location>
</feature>
<dbReference type="CDD" id="cd20495">
    <property type="entry name" value="C58_PaToxP-like"/>
    <property type="match status" value="1"/>
</dbReference>